<proteinExistence type="predicted"/>
<organism evidence="1 2">
    <name type="scientific">Chloroflexus aurantiacus (strain ATCC 29366 / DSM 635 / J-10-fl)</name>
    <dbReference type="NCBI Taxonomy" id="324602"/>
    <lineage>
        <taxon>Bacteria</taxon>
        <taxon>Bacillati</taxon>
        <taxon>Chloroflexota</taxon>
        <taxon>Chloroflexia</taxon>
        <taxon>Chloroflexales</taxon>
        <taxon>Chloroflexineae</taxon>
        <taxon>Chloroflexaceae</taxon>
        <taxon>Chloroflexus</taxon>
    </lineage>
</organism>
<dbReference type="Proteomes" id="UP000002008">
    <property type="component" value="Chromosome"/>
</dbReference>
<dbReference type="AlphaFoldDB" id="A9WB78"/>
<dbReference type="PATRIC" id="fig|324602.8.peg.4143"/>
<dbReference type="EMBL" id="CP000909">
    <property type="protein sequence ID" value="ABY36871.1"/>
    <property type="molecule type" value="Genomic_DNA"/>
</dbReference>
<accession>A9WB78</accession>
<reference evidence="2" key="1">
    <citation type="journal article" date="2011" name="BMC Genomics">
        <title>Complete genome sequence of the filamentous anoxygenic phototrophic bacterium Chloroflexus aurantiacus.</title>
        <authorList>
            <person name="Tang K.H."/>
            <person name="Barry K."/>
            <person name="Chertkov O."/>
            <person name="Dalin E."/>
            <person name="Han C.S."/>
            <person name="Hauser L.J."/>
            <person name="Honchak B.M."/>
            <person name="Karbach L.E."/>
            <person name="Land M.L."/>
            <person name="Lapidus A."/>
            <person name="Larimer F.W."/>
            <person name="Mikhailova N."/>
            <person name="Pitluck S."/>
            <person name="Pierson B.K."/>
            <person name="Blankenship R.E."/>
        </authorList>
    </citation>
    <scope>NUCLEOTIDE SEQUENCE [LARGE SCALE GENOMIC DNA]</scope>
    <source>
        <strain evidence="2">ATCC 29366 / DSM 635 / J-10-fl</strain>
    </source>
</reference>
<keyword evidence="2" id="KW-1185">Reference proteome</keyword>
<dbReference type="HOGENOM" id="CLU_1154798_0_0_0"/>
<dbReference type="KEGG" id="cau:Caur_3689"/>
<dbReference type="InParanoid" id="A9WB78"/>
<sequence length="240" mass="26973">MFYHAALLFDTTGFAQEARALAQRVDRGDLQLLHQRATQIAAATPAALFPLRAYGEPLRQPRPLADVGTNPVSNAEIGDWLMIVLSQYVRPCPSSIGFHWQALKLALRERGWTQAECDLLMHGQPLGTLIGKAPVGIQDHIVRHHDPYWRWIRPDYSYTHGGWLGLEHCATFFRRLCARDHELRQRTHAPGRHLPEDLRASAIQGYQAACHMLSAALQAHQGLYMVILWDQPDVGDAHGG</sequence>
<gene>
    <name evidence="1" type="ordered locus">Caur_3689</name>
</gene>
<dbReference type="RefSeq" id="WP_012259524.1">
    <property type="nucleotide sequence ID" value="NC_010175.1"/>
</dbReference>
<evidence type="ECO:0000313" key="2">
    <source>
        <dbReference type="Proteomes" id="UP000002008"/>
    </source>
</evidence>
<protein>
    <submittedName>
        <fullName evidence="1">Uncharacterized protein</fullName>
    </submittedName>
</protein>
<dbReference type="EnsemblBacteria" id="ABY36871">
    <property type="protein sequence ID" value="ABY36871"/>
    <property type="gene ID" value="Caur_3689"/>
</dbReference>
<evidence type="ECO:0000313" key="1">
    <source>
        <dbReference type="EMBL" id="ABY36871.1"/>
    </source>
</evidence>
<name>A9WB78_CHLAA</name>